<accession>A0A0F9M8R2</accession>
<sequence>MSRYAKQHYKDVARILAEEKHFQETSGRPEGRIAAGAVINLKHTFADLFAADSPPSSRCWTCGNSEEAGSICTRRDGEHRFGGFDREQFLTACELRPRTEQGYSDYVEAKIAGELD</sequence>
<proteinExistence type="predicted"/>
<organism evidence="1">
    <name type="scientific">marine sediment metagenome</name>
    <dbReference type="NCBI Taxonomy" id="412755"/>
    <lineage>
        <taxon>unclassified sequences</taxon>
        <taxon>metagenomes</taxon>
        <taxon>ecological metagenomes</taxon>
    </lineage>
</organism>
<evidence type="ECO:0000313" key="1">
    <source>
        <dbReference type="EMBL" id="KKM73055.1"/>
    </source>
</evidence>
<comment type="caution">
    <text evidence="1">The sequence shown here is derived from an EMBL/GenBank/DDBJ whole genome shotgun (WGS) entry which is preliminary data.</text>
</comment>
<protein>
    <submittedName>
        <fullName evidence="1">Uncharacterized protein</fullName>
    </submittedName>
</protein>
<name>A0A0F9M8R2_9ZZZZ</name>
<dbReference type="AlphaFoldDB" id="A0A0F9M8R2"/>
<gene>
    <name evidence="1" type="ORF">LCGC14_1414440</name>
</gene>
<reference evidence="1" key="1">
    <citation type="journal article" date="2015" name="Nature">
        <title>Complex archaea that bridge the gap between prokaryotes and eukaryotes.</title>
        <authorList>
            <person name="Spang A."/>
            <person name="Saw J.H."/>
            <person name="Jorgensen S.L."/>
            <person name="Zaremba-Niedzwiedzka K."/>
            <person name="Martijn J."/>
            <person name="Lind A.E."/>
            <person name="van Eijk R."/>
            <person name="Schleper C."/>
            <person name="Guy L."/>
            <person name="Ettema T.J."/>
        </authorList>
    </citation>
    <scope>NUCLEOTIDE SEQUENCE</scope>
</reference>
<dbReference type="EMBL" id="LAZR01009368">
    <property type="protein sequence ID" value="KKM73055.1"/>
    <property type="molecule type" value="Genomic_DNA"/>
</dbReference>